<dbReference type="Pfam" id="PF18108">
    <property type="entry name" value="QSOX_Trx1"/>
    <property type="match status" value="1"/>
</dbReference>
<dbReference type="Gene3D" id="1.20.120.1960">
    <property type="entry name" value="QSOX sulfhydryl oxidase domain"/>
    <property type="match status" value="1"/>
</dbReference>
<evidence type="ECO:0000313" key="14">
    <source>
        <dbReference type="EMBL" id="KAK6627232.1"/>
    </source>
</evidence>
<dbReference type="SUPFAM" id="SSF52833">
    <property type="entry name" value="Thioredoxin-like"/>
    <property type="match status" value="1"/>
</dbReference>
<dbReference type="Gene3D" id="1.20.120.310">
    <property type="entry name" value="ERV/ALR sulfhydryl oxidase domain"/>
    <property type="match status" value="1"/>
</dbReference>
<evidence type="ECO:0000256" key="6">
    <source>
        <dbReference type="ARBA" id="ARBA00023002"/>
    </source>
</evidence>
<evidence type="ECO:0000256" key="2">
    <source>
        <dbReference type="ARBA" id="ARBA00006041"/>
    </source>
</evidence>
<proteinExistence type="inferred from homology"/>
<dbReference type="InterPro" id="IPR017937">
    <property type="entry name" value="Thioredoxin_CS"/>
</dbReference>
<evidence type="ECO:0000256" key="3">
    <source>
        <dbReference type="ARBA" id="ARBA00022630"/>
    </source>
</evidence>
<dbReference type="EMBL" id="JAWJWF010000045">
    <property type="protein sequence ID" value="KAK6627232.1"/>
    <property type="molecule type" value="Genomic_DNA"/>
</dbReference>
<comment type="cofactor">
    <cofactor evidence="1 10">
        <name>FAD</name>
        <dbReference type="ChEBI" id="CHEBI:57692"/>
    </cofactor>
</comment>
<comment type="catalytic activity">
    <reaction evidence="9 10">
        <text>2 R'C(R)SH + O2 = R'C(R)S-S(R)CR' + H2O2</text>
        <dbReference type="Rhea" id="RHEA:17357"/>
        <dbReference type="ChEBI" id="CHEBI:15379"/>
        <dbReference type="ChEBI" id="CHEBI:16240"/>
        <dbReference type="ChEBI" id="CHEBI:16520"/>
        <dbReference type="ChEBI" id="CHEBI:17412"/>
        <dbReference type="EC" id="1.8.3.2"/>
    </reaction>
</comment>
<keyword evidence="15" id="KW-1185">Reference proteome</keyword>
<evidence type="ECO:0000256" key="1">
    <source>
        <dbReference type="ARBA" id="ARBA00001974"/>
    </source>
</evidence>
<sequence>MKVSYLLKLNFAVLLAYFCESALTPGVQKMKHNIVVGKGLYMESDRVVILNATNFKTTLYNTKNAWLVEFYNSWCGHCLKFSPIWKTLAANLYEWKNIVQIAAIDCFDDDNNPICRDYNILAYPTIKFFSAYSPSSSLGTELPRTSQSERTITRDLVGVLQKEQMEGRGAEWPNLMPYRSSDTSNLWKGVENIQFVFLIFSDGNDSLGTEVILDLSNVKGITIRRVVPENEVLATLFGVTTFPRVLVLEAGDNKPEFLNPKEYSRESIRSTIRSYLQSKGVHLPEEPKAVDLNSLNLVPSIQDLQKARNDFILLTKIKELGDVVFLVDLELTLKYILEHEIVSRRNISGDAFKALNAVLGVLAKYFPTGEEGALFLQKLRDRVLIDDDIMGAKFKTYINNLSHGGLQSVMATREQWLGCKGSEDYYRKYPCGVWTLFHYLTVNALRDSDQTHFDPLEVLDAMLGYITYFFGCTECSQHFQQMSRNRSMETKVKTGEEAVLWLWAAHNEVNNRLAKDASEDPEFPKIQYPSAEKCPNCRHPNGSWHEPKVLSYLISVYSIENLNKMGTGTKLFIPNKVNDRSQTKPESFEEVSPKKISKDFNIFDISLCVLLYIASAVICVAVCLKFVLRKSHRRKSHGQDLLVRVA</sequence>
<accession>A0ABR1ATH9</accession>
<dbReference type="Gene3D" id="3.40.30.10">
    <property type="entry name" value="Glutaredoxin"/>
    <property type="match status" value="2"/>
</dbReference>
<feature type="signal peptide" evidence="11">
    <location>
        <begin position="1"/>
        <end position="21"/>
    </location>
</feature>
<dbReference type="InterPro" id="IPR042568">
    <property type="entry name" value="QSOX_FAD-bd_sf"/>
</dbReference>
<dbReference type="PANTHER" id="PTHR22897:SF8">
    <property type="entry name" value="SULFHYDRYL OXIDASE"/>
    <property type="match status" value="1"/>
</dbReference>
<keyword evidence="4 11" id="KW-0732">Signal</keyword>
<comment type="function">
    <text evidence="10">Catalyzes the oxidation of sulfhydryl groups in peptide and protein thiols to disulfides with the reduction of oxygen to hydrogen peroxide.</text>
</comment>
<gene>
    <name evidence="14" type="ORF">RUM44_009709</name>
</gene>
<dbReference type="Pfam" id="PF00085">
    <property type="entry name" value="Thioredoxin"/>
    <property type="match status" value="1"/>
</dbReference>
<dbReference type="Proteomes" id="UP001359485">
    <property type="component" value="Unassembled WGS sequence"/>
</dbReference>
<dbReference type="PROSITE" id="PS00194">
    <property type="entry name" value="THIOREDOXIN_1"/>
    <property type="match status" value="1"/>
</dbReference>
<evidence type="ECO:0000256" key="7">
    <source>
        <dbReference type="ARBA" id="ARBA00023157"/>
    </source>
</evidence>
<evidence type="ECO:0000256" key="5">
    <source>
        <dbReference type="ARBA" id="ARBA00022827"/>
    </source>
</evidence>
<dbReference type="InterPro" id="IPR013766">
    <property type="entry name" value="Thioredoxin_domain"/>
</dbReference>
<evidence type="ECO:0000313" key="15">
    <source>
        <dbReference type="Proteomes" id="UP001359485"/>
    </source>
</evidence>
<dbReference type="InterPro" id="IPR017905">
    <property type="entry name" value="ERV/ALR_sulphydryl_oxidase"/>
</dbReference>
<evidence type="ECO:0000256" key="10">
    <source>
        <dbReference type="RuleBase" id="RU371123"/>
    </source>
</evidence>
<dbReference type="PANTHER" id="PTHR22897">
    <property type="entry name" value="QUIESCIN Q6-RELATED SULFHYDRYL OXIDASE"/>
    <property type="match status" value="1"/>
</dbReference>
<keyword evidence="10" id="KW-0812">Transmembrane</keyword>
<dbReference type="PROSITE" id="PS51352">
    <property type="entry name" value="THIOREDOXIN_2"/>
    <property type="match status" value="1"/>
</dbReference>
<feature type="domain" description="ERV/ALR sulfhydryl oxidase" evidence="12">
    <location>
        <begin position="421"/>
        <end position="528"/>
    </location>
</feature>
<dbReference type="InterPro" id="IPR041269">
    <property type="entry name" value="QSOX_Trx1"/>
</dbReference>
<keyword evidence="5 10" id="KW-0274">FAD</keyword>
<dbReference type="PROSITE" id="PS51324">
    <property type="entry name" value="ERV_ALR"/>
    <property type="match status" value="1"/>
</dbReference>
<reference evidence="14 15" key="1">
    <citation type="submission" date="2023-09" db="EMBL/GenBank/DDBJ databases">
        <title>Genomes of two closely related lineages of the louse Polyplax serrata with different host specificities.</title>
        <authorList>
            <person name="Martinu J."/>
            <person name="Tarabai H."/>
            <person name="Stefka J."/>
            <person name="Hypsa V."/>
        </authorList>
    </citation>
    <scope>NUCLEOTIDE SEQUENCE [LARGE SCALE GENOMIC DNA]</scope>
    <source>
        <strain evidence="14">98ZLc_SE</strain>
    </source>
</reference>
<comment type="caution">
    <text evidence="14">The sequence shown here is derived from an EMBL/GenBank/DDBJ whole genome shotgun (WGS) entry which is preliminary data.</text>
</comment>
<evidence type="ECO:0000256" key="4">
    <source>
        <dbReference type="ARBA" id="ARBA00022729"/>
    </source>
</evidence>
<evidence type="ECO:0000256" key="8">
    <source>
        <dbReference type="ARBA" id="ARBA00023180"/>
    </source>
</evidence>
<keyword evidence="8" id="KW-0325">Glycoprotein</keyword>
<dbReference type="InterPro" id="IPR036774">
    <property type="entry name" value="ERV/ALR_sulphydryl_oxid_sf"/>
</dbReference>
<evidence type="ECO:0000256" key="11">
    <source>
        <dbReference type="SAM" id="SignalP"/>
    </source>
</evidence>
<dbReference type="EC" id="1.8.3.2" evidence="10"/>
<dbReference type="InterPro" id="IPR040986">
    <property type="entry name" value="QSOX_FAD-bd_dom"/>
</dbReference>
<evidence type="ECO:0000259" key="13">
    <source>
        <dbReference type="PROSITE" id="PS51352"/>
    </source>
</evidence>
<keyword evidence="10" id="KW-0472">Membrane</keyword>
<dbReference type="CDD" id="cd02992">
    <property type="entry name" value="PDI_a_QSOX"/>
    <property type="match status" value="1"/>
</dbReference>
<dbReference type="InterPro" id="IPR036249">
    <property type="entry name" value="Thioredoxin-like_sf"/>
</dbReference>
<dbReference type="Pfam" id="PF18371">
    <property type="entry name" value="FAD_SOX"/>
    <property type="match status" value="1"/>
</dbReference>
<feature type="transmembrane region" description="Helical" evidence="10">
    <location>
        <begin position="609"/>
        <end position="628"/>
    </location>
</feature>
<keyword evidence="6 10" id="KW-0560">Oxidoreductase</keyword>
<comment type="similarity">
    <text evidence="2 10">Belongs to the quiescin-sulfhydryl oxidase (QSOX) family.</text>
</comment>
<evidence type="ECO:0000259" key="12">
    <source>
        <dbReference type="PROSITE" id="PS51324"/>
    </source>
</evidence>
<feature type="chain" id="PRO_5045044298" description="Sulfhydryl oxidase" evidence="11">
    <location>
        <begin position="22"/>
        <end position="646"/>
    </location>
</feature>
<dbReference type="Pfam" id="PF04777">
    <property type="entry name" value="Evr1_Alr"/>
    <property type="match status" value="1"/>
</dbReference>
<keyword evidence="7" id="KW-1015">Disulfide bond</keyword>
<dbReference type="InterPro" id="IPR039798">
    <property type="entry name" value="Sulfhydryl_oxidase"/>
</dbReference>
<feature type="domain" description="Thioredoxin" evidence="13">
    <location>
        <begin position="46"/>
        <end position="162"/>
    </location>
</feature>
<keyword evidence="10" id="KW-1133">Transmembrane helix</keyword>
<dbReference type="SUPFAM" id="SSF69000">
    <property type="entry name" value="FAD-dependent thiol oxidase"/>
    <property type="match status" value="1"/>
</dbReference>
<evidence type="ECO:0000256" key="9">
    <source>
        <dbReference type="ARBA" id="ARBA00048864"/>
    </source>
</evidence>
<protein>
    <recommendedName>
        <fullName evidence="10">Sulfhydryl oxidase</fullName>
        <ecNumber evidence="10">1.8.3.2</ecNumber>
    </recommendedName>
</protein>
<name>A0ABR1ATH9_POLSC</name>
<organism evidence="14 15">
    <name type="scientific">Polyplax serrata</name>
    <name type="common">Common mouse louse</name>
    <dbReference type="NCBI Taxonomy" id="468196"/>
    <lineage>
        <taxon>Eukaryota</taxon>
        <taxon>Metazoa</taxon>
        <taxon>Ecdysozoa</taxon>
        <taxon>Arthropoda</taxon>
        <taxon>Hexapoda</taxon>
        <taxon>Insecta</taxon>
        <taxon>Pterygota</taxon>
        <taxon>Neoptera</taxon>
        <taxon>Paraneoptera</taxon>
        <taxon>Psocodea</taxon>
        <taxon>Troctomorpha</taxon>
        <taxon>Phthiraptera</taxon>
        <taxon>Anoplura</taxon>
        <taxon>Polyplacidae</taxon>
        <taxon>Polyplax</taxon>
    </lineage>
</organism>
<keyword evidence="3 10" id="KW-0285">Flavoprotein</keyword>